<dbReference type="EMBL" id="BONG01000027">
    <property type="protein sequence ID" value="GIF90961.1"/>
    <property type="molecule type" value="Genomic_DNA"/>
</dbReference>
<dbReference type="Pfam" id="PF00440">
    <property type="entry name" value="TetR_N"/>
    <property type="match status" value="1"/>
</dbReference>
<dbReference type="SUPFAM" id="SSF46689">
    <property type="entry name" value="Homeodomain-like"/>
    <property type="match status" value="1"/>
</dbReference>
<feature type="domain" description="HTH tetR-type" evidence="6">
    <location>
        <begin position="23"/>
        <end position="84"/>
    </location>
</feature>
<dbReference type="InterPro" id="IPR011075">
    <property type="entry name" value="TetR_C"/>
</dbReference>
<dbReference type="SUPFAM" id="SSF48498">
    <property type="entry name" value="Tetracyclin repressor-like, C-terminal domain"/>
    <property type="match status" value="1"/>
</dbReference>
<evidence type="ECO:0000256" key="4">
    <source>
        <dbReference type="PROSITE-ProRule" id="PRU00335"/>
    </source>
</evidence>
<evidence type="ECO:0000259" key="6">
    <source>
        <dbReference type="PROSITE" id="PS50977"/>
    </source>
</evidence>
<dbReference type="AlphaFoldDB" id="A0A8J3K105"/>
<dbReference type="Pfam" id="PF16859">
    <property type="entry name" value="TetR_C_11"/>
    <property type="match status" value="1"/>
</dbReference>
<keyword evidence="8" id="KW-1185">Reference proteome</keyword>
<dbReference type="PROSITE" id="PS50977">
    <property type="entry name" value="HTH_TETR_2"/>
    <property type="match status" value="1"/>
</dbReference>
<accession>A0A8J3K105</accession>
<dbReference type="Gene3D" id="1.10.10.60">
    <property type="entry name" value="Homeodomain-like"/>
    <property type="match status" value="1"/>
</dbReference>
<evidence type="ECO:0000256" key="2">
    <source>
        <dbReference type="ARBA" id="ARBA00023125"/>
    </source>
</evidence>
<sequence length="205" mass="22699">MTELAELPATPGAARTQGRPRSSRAHEAILEAVLDLIEEGTTVEALSMEAIAARAGVGKATIYRRWAGKDELLLETLVKLKGPPTQPLGDSVRADLIRLLSVVGQKDQRAVRVMPCLMPEVSRSPEAYRIWQEAITEPRREVMREVLRRGVATGELRADLDIEVVVSMLISPLLLHRMVRWNPRLDEVDDLTEQIVDVVLQGVAA</sequence>
<name>A0A8J3K105_9ACTN</name>
<keyword evidence="3" id="KW-0804">Transcription</keyword>
<evidence type="ECO:0000256" key="3">
    <source>
        <dbReference type="ARBA" id="ARBA00023163"/>
    </source>
</evidence>
<dbReference type="RefSeq" id="WP_191843593.1">
    <property type="nucleotide sequence ID" value="NZ_BAAALB010000035.1"/>
</dbReference>
<dbReference type="InterPro" id="IPR009057">
    <property type="entry name" value="Homeodomain-like_sf"/>
</dbReference>
<dbReference type="Proteomes" id="UP000619293">
    <property type="component" value="Unassembled WGS sequence"/>
</dbReference>
<evidence type="ECO:0000256" key="1">
    <source>
        <dbReference type="ARBA" id="ARBA00023015"/>
    </source>
</evidence>
<keyword evidence="1" id="KW-0805">Transcription regulation</keyword>
<dbReference type="PANTHER" id="PTHR30055:SF148">
    <property type="entry name" value="TETR-FAMILY TRANSCRIPTIONAL REGULATOR"/>
    <property type="match status" value="1"/>
</dbReference>
<keyword evidence="2 4" id="KW-0238">DNA-binding</keyword>
<evidence type="ECO:0000256" key="5">
    <source>
        <dbReference type="SAM" id="MobiDB-lite"/>
    </source>
</evidence>
<comment type="caution">
    <text evidence="7">The sequence shown here is derived from an EMBL/GenBank/DDBJ whole genome shotgun (WGS) entry which is preliminary data.</text>
</comment>
<organism evidence="7 8">
    <name type="scientific">Catellatospora chokoriensis</name>
    <dbReference type="NCBI Taxonomy" id="310353"/>
    <lineage>
        <taxon>Bacteria</taxon>
        <taxon>Bacillati</taxon>
        <taxon>Actinomycetota</taxon>
        <taxon>Actinomycetes</taxon>
        <taxon>Micromonosporales</taxon>
        <taxon>Micromonosporaceae</taxon>
        <taxon>Catellatospora</taxon>
    </lineage>
</organism>
<dbReference type="InterPro" id="IPR001647">
    <property type="entry name" value="HTH_TetR"/>
</dbReference>
<protein>
    <submittedName>
        <fullName evidence="7">TetR family transcriptional regulator</fullName>
    </submittedName>
</protein>
<dbReference type="InterPro" id="IPR050109">
    <property type="entry name" value="HTH-type_TetR-like_transc_reg"/>
</dbReference>
<dbReference type="InterPro" id="IPR036271">
    <property type="entry name" value="Tet_transcr_reg_TetR-rel_C_sf"/>
</dbReference>
<gene>
    <name evidence="7" type="ORF">Cch02nite_44050</name>
</gene>
<dbReference type="PANTHER" id="PTHR30055">
    <property type="entry name" value="HTH-TYPE TRANSCRIPTIONAL REGULATOR RUTR"/>
    <property type="match status" value="1"/>
</dbReference>
<dbReference type="Gene3D" id="1.10.357.10">
    <property type="entry name" value="Tetracycline Repressor, domain 2"/>
    <property type="match status" value="1"/>
</dbReference>
<dbReference type="GO" id="GO:0000976">
    <property type="term" value="F:transcription cis-regulatory region binding"/>
    <property type="evidence" value="ECO:0007669"/>
    <property type="project" value="TreeGrafter"/>
</dbReference>
<feature type="region of interest" description="Disordered" evidence="5">
    <location>
        <begin position="1"/>
        <end position="24"/>
    </location>
</feature>
<proteinExistence type="predicted"/>
<dbReference type="GO" id="GO:0003700">
    <property type="term" value="F:DNA-binding transcription factor activity"/>
    <property type="evidence" value="ECO:0007669"/>
    <property type="project" value="TreeGrafter"/>
</dbReference>
<evidence type="ECO:0000313" key="7">
    <source>
        <dbReference type="EMBL" id="GIF90961.1"/>
    </source>
</evidence>
<feature type="DNA-binding region" description="H-T-H motif" evidence="4">
    <location>
        <begin position="47"/>
        <end position="66"/>
    </location>
</feature>
<reference evidence="7 8" key="1">
    <citation type="submission" date="2021-01" db="EMBL/GenBank/DDBJ databases">
        <title>Whole genome shotgun sequence of Catellatospora chokoriensis NBRC 107358.</title>
        <authorList>
            <person name="Komaki H."/>
            <person name="Tamura T."/>
        </authorList>
    </citation>
    <scope>NUCLEOTIDE SEQUENCE [LARGE SCALE GENOMIC DNA]</scope>
    <source>
        <strain evidence="7 8">NBRC 107358</strain>
    </source>
</reference>
<evidence type="ECO:0000313" key="8">
    <source>
        <dbReference type="Proteomes" id="UP000619293"/>
    </source>
</evidence>